<sequence>MSNFLTVLKKELLDIVRDKKTLVFTLILPILIYPLMFKFMSSSMEKAQTDVEKEINIYIEGDTYSNMAKVITSLENINIPDVDSPTDALKNGDIQLIINIPENFDESIASGKNATIDLLIDEESNKSMIASSMVNEVYENYKNTLVEQRLTESGLDPSILKPFEINIKSGINTDSESVNTMASMLLTMIPTLIVILMVSSTVGMAADLGAGEKERFTFEPLLSTSAKRSSLLWGKITALCTISFIALIANLAAMVFSMQRFMTFGEGDIQFTLQPLTILGMLIIGSLVLVTLSALQISVSIYARSTKEANSYLAAITMPTMILSFLPYMMDAKGINPAFFNIPITNSICLMKEFTVGIFDIKHIAIVVGWHVAYIVAAIIFAKFMFSKEEVIFRN</sequence>
<keyword evidence="4 5" id="KW-0472">Membrane</keyword>
<comment type="caution">
    <text evidence="7">The sequence shown here is derived from an EMBL/GenBank/DDBJ whole genome shotgun (WGS) entry which is preliminary data.</text>
</comment>
<dbReference type="PANTHER" id="PTHR43471">
    <property type="entry name" value="ABC TRANSPORTER PERMEASE"/>
    <property type="match status" value="1"/>
</dbReference>
<feature type="transmembrane region" description="Helical" evidence="5">
    <location>
        <begin position="311"/>
        <end position="330"/>
    </location>
</feature>
<name>A0ABR8Q583_9CLOT</name>
<keyword evidence="3 5" id="KW-1133">Transmembrane helix</keyword>
<evidence type="ECO:0000259" key="6">
    <source>
        <dbReference type="Pfam" id="PF12698"/>
    </source>
</evidence>
<evidence type="ECO:0000256" key="3">
    <source>
        <dbReference type="ARBA" id="ARBA00022989"/>
    </source>
</evidence>
<feature type="transmembrane region" description="Helical" evidence="5">
    <location>
        <begin position="276"/>
        <end position="299"/>
    </location>
</feature>
<comment type="subcellular location">
    <subcellularLocation>
        <location evidence="1">Membrane</location>
        <topology evidence="1">Multi-pass membrane protein</topology>
    </subcellularLocation>
</comment>
<feature type="transmembrane region" description="Helical" evidence="5">
    <location>
        <begin position="21"/>
        <end position="40"/>
    </location>
</feature>
<evidence type="ECO:0000256" key="5">
    <source>
        <dbReference type="SAM" id="Phobius"/>
    </source>
</evidence>
<dbReference type="Gene3D" id="3.40.1710.10">
    <property type="entry name" value="abc type-2 transporter like domain"/>
    <property type="match status" value="1"/>
</dbReference>
<gene>
    <name evidence="7" type="ORF">H9660_10590</name>
</gene>
<accession>A0ABR8Q583</accession>
<dbReference type="RefSeq" id="WP_191750353.1">
    <property type="nucleotide sequence ID" value="NZ_JACSQZ010000037.1"/>
</dbReference>
<dbReference type="Proteomes" id="UP000640335">
    <property type="component" value="Unassembled WGS sequence"/>
</dbReference>
<keyword evidence="2 5" id="KW-0812">Transmembrane</keyword>
<protein>
    <submittedName>
        <fullName evidence="7">ABC transporter permease</fullName>
    </submittedName>
</protein>
<feature type="transmembrane region" description="Helical" evidence="5">
    <location>
        <begin position="184"/>
        <end position="210"/>
    </location>
</feature>
<evidence type="ECO:0000313" key="7">
    <source>
        <dbReference type="EMBL" id="MBD7915592.1"/>
    </source>
</evidence>
<dbReference type="InterPro" id="IPR013525">
    <property type="entry name" value="ABC2_TM"/>
</dbReference>
<dbReference type="EMBL" id="JACSQZ010000037">
    <property type="protein sequence ID" value="MBD7915592.1"/>
    <property type="molecule type" value="Genomic_DNA"/>
</dbReference>
<feature type="transmembrane region" description="Helical" evidence="5">
    <location>
        <begin position="364"/>
        <end position="386"/>
    </location>
</feature>
<evidence type="ECO:0000256" key="1">
    <source>
        <dbReference type="ARBA" id="ARBA00004141"/>
    </source>
</evidence>
<evidence type="ECO:0000256" key="4">
    <source>
        <dbReference type="ARBA" id="ARBA00023136"/>
    </source>
</evidence>
<feature type="domain" description="ABC-2 type transporter transmembrane" evidence="6">
    <location>
        <begin position="19"/>
        <end position="382"/>
    </location>
</feature>
<feature type="transmembrane region" description="Helical" evidence="5">
    <location>
        <begin position="231"/>
        <end position="256"/>
    </location>
</feature>
<evidence type="ECO:0000256" key="2">
    <source>
        <dbReference type="ARBA" id="ARBA00022692"/>
    </source>
</evidence>
<keyword evidence="8" id="KW-1185">Reference proteome</keyword>
<evidence type="ECO:0000313" key="8">
    <source>
        <dbReference type="Proteomes" id="UP000640335"/>
    </source>
</evidence>
<proteinExistence type="predicted"/>
<reference evidence="7 8" key="1">
    <citation type="submission" date="2020-08" db="EMBL/GenBank/DDBJ databases">
        <title>A Genomic Blueprint of the Chicken Gut Microbiome.</title>
        <authorList>
            <person name="Gilroy R."/>
            <person name="Ravi A."/>
            <person name="Getino M."/>
            <person name="Pursley I."/>
            <person name="Horton D.L."/>
            <person name="Alikhan N.-F."/>
            <person name="Baker D."/>
            <person name="Gharbi K."/>
            <person name="Hall N."/>
            <person name="Watson M."/>
            <person name="Adriaenssens E.M."/>
            <person name="Foster-Nyarko E."/>
            <person name="Jarju S."/>
            <person name="Secka A."/>
            <person name="Antonio M."/>
            <person name="Oren A."/>
            <person name="Chaudhuri R."/>
            <person name="La Ragione R.M."/>
            <person name="Hildebrand F."/>
            <person name="Pallen M.J."/>
        </authorList>
    </citation>
    <scope>NUCLEOTIDE SEQUENCE [LARGE SCALE GENOMIC DNA]</scope>
    <source>
        <strain evidence="7 8">Sa3CUN1</strain>
    </source>
</reference>
<organism evidence="7 8">
    <name type="scientific">Clostridium gallinarum</name>
    <dbReference type="NCBI Taxonomy" id="2762246"/>
    <lineage>
        <taxon>Bacteria</taxon>
        <taxon>Bacillati</taxon>
        <taxon>Bacillota</taxon>
        <taxon>Clostridia</taxon>
        <taxon>Eubacteriales</taxon>
        <taxon>Clostridiaceae</taxon>
        <taxon>Clostridium</taxon>
    </lineage>
</organism>
<dbReference type="PANTHER" id="PTHR43471:SF3">
    <property type="entry name" value="ABC TRANSPORTER PERMEASE PROTEIN NATB"/>
    <property type="match status" value="1"/>
</dbReference>
<dbReference type="Pfam" id="PF12698">
    <property type="entry name" value="ABC2_membrane_3"/>
    <property type="match status" value="1"/>
</dbReference>